<dbReference type="EMBL" id="JABBFO010000003">
    <property type="protein sequence ID" value="MBT0726817.1"/>
    <property type="molecule type" value="Genomic_DNA"/>
</dbReference>
<organism evidence="2 3">
    <name type="scientific">Rosenbergiella australiborealis</name>
    <dbReference type="NCBI Taxonomy" id="1544696"/>
    <lineage>
        <taxon>Bacteria</taxon>
        <taxon>Pseudomonadati</taxon>
        <taxon>Pseudomonadota</taxon>
        <taxon>Gammaproteobacteria</taxon>
        <taxon>Enterobacterales</taxon>
        <taxon>Erwiniaceae</taxon>
        <taxon>Rosenbergiella</taxon>
    </lineage>
</organism>
<evidence type="ECO:0000313" key="2">
    <source>
        <dbReference type="EMBL" id="MBT0726817.1"/>
    </source>
</evidence>
<evidence type="ECO:0000256" key="1">
    <source>
        <dbReference type="SAM" id="MobiDB-lite"/>
    </source>
</evidence>
<comment type="caution">
    <text evidence="2">The sequence shown here is derived from an EMBL/GenBank/DDBJ whole genome shotgun (WGS) entry which is preliminary data.</text>
</comment>
<protein>
    <submittedName>
        <fullName evidence="2">Lytic transglycosylase</fullName>
    </submittedName>
</protein>
<accession>A0ABS5T375</accession>
<keyword evidence="3" id="KW-1185">Reference proteome</keyword>
<proteinExistence type="predicted"/>
<sequence>MRIPVGNFGNLTPQATTGRVGLSHTTAVGAALSGTGATLSHVAEGVQKAQNKKDLAATQAALLDLDSKSNERWENPETGALTTRQGFHSAGVGQDMGKLDSSDYLEARQRIPATQLDYFDAQWKAGQVRRESTYNSFERTQTAQAQQKQLTATVKLSVNDEGNAFDDPKSAALIRGARRHSIELYGQAQGWSAEQINQAITTADLDASEKRSMNFAVTHPQAWLSRKDKQQTGLDAATIYRIDKVAESKIREQREAARQSLDDILSNTLAQLNNGEVPDAIPDKGAIMFAYGKQGGKAVKQLNAALESALTFQRIQHASPNEQKQALAEAKPKVNDANYALKLESYNKLLSLVKRSNQQQEEARNAQHFNEALVMGQKLDPTDKAMQKAADSTDYVQQFQINNAATHDGIVLQVAQTGLVPDKVTSQLSAVSRAKDPGIVNQGAELFNRLYETDPASVGDLPKQIQSFYLTVKQFTDSGMAAESAIEQAQNLTYNQTDAMKAQLASQQTTKEYKKDRSKAMDSAAGSMSQWFRWDPSADDPTPEAVRFRNDYQSLYDINYRISGGNSDAAKKMTQQQISRTWRISEVNGSAQFMKYAPEALYPHGPEGWQAAQWQEEKSLLMYGDRSKTVEVNAAQRGDTSGRGNIIKSEMVESRIDGDLEITPDVLTPRKGDYAIMVRRKDKDGIETVQPFYDEEGRAMRWQPELTAWQPYQQMLKDAEKNAQEELSRAQAQRGFNEKRRALNEQYQRLHNQRRQNIPQFIYGRSDD</sequence>
<reference evidence="2 3" key="1">
    <citation type="submission" date="2020-04" db="EMBL/GenBank/DDBJ databases">
        <title>Genome sequencing of Rosenbergiella species.</title>
        <authorList>
            <person name="Alvarez-Perez S."/>
            <person name="Lievens B."/>
        </authorList>
    </citation>
    <scope>NUCLEOTIDE SEQUENCE [LARGE SCALE GENOMIC DNA]</scope>
    <source>
        <strain evidence="2 3">CdVSA20.1</strain>
    </source>
</reference>
<dbReference type="Proteomes" id="UP000786875">
    <property type="component" value="Unassembled WGS sequence"/>
</dbReference>
<dbReference type="RefSeq" id="WP_214212631.1">
    <property type="nucleotide sequence ID" value="NZ_JABBFO010000003.1"/>
</dbReference>
<gene>
    <name evidence="2" type="ORF">HGT73_05370</name>
</gene>
<name>A0ABS5T375_9GAMM</name>
<evidence type="ECO:0000313" key="3">
    <source>
        <dbReference type="Proteomes" id="UP000786875"/>
    </source>
</evidence>
<feature type="region of interest" description="Disordered" evidence="1">
    <location>
        <begin position="720"/>
        <end position="742"/>
    </location>
</feature>